<accession>A0ABV6PTR2</accession>
<sequence length="113" mass="12851">MRWITTQTLASLVDRLVNRKLDARDAAVQMAHIRSAMLELLGDDGARRHPQVARRIQFCADEMALWYARSDLVAALADLYDEETAQRRVARQSVLFRGLLPKSMMARPGALRD</sequence>
<evidence type="ECO:0000313" key="2">
    <source>
        <dbReference type="Proteomes" id="UP001589834"/>
    </source>
</evidence>
<dbReference type="Proteomes" id="UP001589834">
    <property type="component" value="Unassembled WGS sequence"/>
</dbReference>
<name>A0ABV6PTR2_9BURK</name>
<protein>
    <submittedName>
        <fullName evidence="1">Uncharacterized protein</fullName>
    </submittedName>
</protein>
<gene>
    <name evidence="1" type="ORF">ACFFGG_11785</name>
</gene>
<keyword evidence="2" id="KW-1185">Reference proteome</keyword>
<reference evidence="1 2" key="1">
    <citation type="submission" date="2024-09" db="EMBL/GenBank/DDBJ databases">
        <authorList>
            <person name="Sun Q."/>
            <person name="Mori K."/>
        </authorList>
    </citation>
    <scope>NUCLEOTIDE SEQUENCE [LARGE SCALE GENOMIC DNA]</scope>
    <source>
        <strain evidence="1 2">NCAIM B.02336</strain>
    </source>
</reference>
<dbReference type="EMBL" id="JBHLTN010000021">
    <property type="protein sequence ID" value="MFC0593238.1"/>
    <property type="molecule type" value="Genomic_DNA"/>
</dbReference>
<proteinExistence type="predicted"/>
<dbReference type="RefSeq" id="WP_293226454.1">
    <property type="nucleotide sequence ID" value="NZ_JBHLTN010000021.1"/>
</dbReference>
<organism evidence="1 2">
    <name type="scientific">Ottowia pentelensis</name>
    <dbReference type="NCBI Taxonomy" id="511108"/>
    <lineage>
        <taxon>Bacteria</taxon>
        <taxon>Pseudomonadati</taxon>
        <taxon>Pseudomonadota</taxon>
        <taxon>Betaproteobacteria</taxon>
        <taxon>Burkholderiales</taxon>
        <taxon>Comamonadaceae</taxon>
        <taxon>Ottowia</taxon>
    </lineage>
</organism>
<comment type="caution">
    <text evidence="1">The sequence shown here is derived from an EMBL/GenBank/DDBJ whole genome shotgun (WGS) entry which is preliminary data.</text>
</comment>
<evidence type="ECO:0000313" key="1">
    <source>
        <dbReference type="EMBL" id="MFC0593238.1"/>
    </source>
</evidence>